<dbReference type="Proteomes" id="UP001420932">
    <property type="component" value="Unassembled WGS sequence"/>
</dbReference>
<evidence type="ECO:0000313" key="1">
    <source>
        <dbReference type="EMBL" id="KAK9114416.1"/>
    </source>
</evidence>
<gene>
    <name evidence="1" type="ORF">Syun_021213</name>
</gene>
<organism evidence="1 2">
    <name type="scientific">Stephania yunnanensis</name>
    <dbReference type="NCBI Taxonomy" id="152371"/>
    <lineage>
        <taxon>Eukaryota</taxon>
        <taxon>Viridiplantae</taxon>
        <taxon>Streptophyta</taxon>
        <taxon>Embryophyta</taxon>
        <taxon>Tracheophyta</taxon>
        <taxon>Spermatophyta</taxon>
        <taxon>Magnoliopsida</taxon>
        <taxon>Ranunculales</taxon>
        <taxon>Menispermaceae</taxon>
        <taxon>Menispermoideae</taxon>
        <taxon>Cissampelideae</taxon>
        <taxon>Stephania</taxon>
    </lineage>
</organism>
<proteinExistence type="predicted"/>
<dbReference type="EMBL" id="JBBNAF010000009">
    <property type="protein sequence ID" value="KAK9114416.1"/>
    <property type="molecule type" value="Genomic_DNA"/>
</dbReference>
<evidence type="ECO:0000313" key="2">
    <source>
        <dbReference type="Proteomes" id="UP001420932"/>
    </source>
</evidence>
<protein>
    <submittedName>
        <fullName evidence="1">Uncharacterized protein</fullName>
    </submittedName>
</protein>
<dbReference type="AlphaFoldDB" id="A0AAP0NS37"/>
<comment type="caution">
    <text evidence="1">The sequence shown here is derived from an EMBL/GenBank/DDBJ whole genome shotgun (WGS) entry which is preliminary data.</text>
</comment>
<accession>A0AAP0NS37</accession>
<name>A0AAP0NS37_9MAGN</name>
<sequence length="209" mass="22898">MKNIKAFLSNQGHAFMESLIGMGAVITDHNGTFIKGLTKVFDGWGKKAPVNRCLAVMRNRTRDRAPNTHSHSPLPQATIATIATLSDYLGPTSARDSKHVSGSLSASDPLETKAKVEKLPQVMSVSPLAPTSAAHKTAALPIDYSNEKTVPTPLEPPPLPSKLLLRSVNIVRRMPEVMEFYCTITKKHNKADNKNSFQESFQHLQMQGI</sequence>
<keyword evidence="2" id="KW-1185">Reference proteome</keyword>
<reference evidence="1 2" key="1">
    <citation type="submission" date="2024-01" db="EMBL/GenBank/DDBJ databases">
        <title>Genome assemblies of Stephania.</title>
        <authorList>
            <person name="Yang L."/>
        </authorList>
    </citation>
    <scope>NUCLEOTIDE SEQUENCE [LARGE SCALE GENOMIC DNA]</scope>
    <source>
        <strain evidence="1">YNDBR</strain>
        <tissue evidence="1">Leaf</tissue>
    </source>
</reference>